<name>A0AAU0MW41_9GAMM</name>
<proteinExistence type="predicted"/>
<dbReference type="InterPro" id="IPR007325">
    <property type="entry name" value="KFase/CYL"/>
</dbReference>
<gene>
    <name evidence="2" type="ORF">R5R33_11040</name>
</gene>
<evidence type="ECO:0000256" key="1">
    <source>
        <dbReference type="SAM" id="SignalP"/>
    </source>
</evidence>
<dbReference type="PANTHER" id="PTHR31118">
    <property type="entry name" value="CYCLASE-LIKE PROTEIN 2"/>
    <property type="match status" value="1"/>
</dbReference>
<dbReference type="Gene3D" id="3.50.30.50">
    <property type="entry name" value="Putative cyclase"/>
    <property type="match status" value="1"/>
</dbReference>
<accession>A0AAU0MW41</accession>
<dbReference type="KEGG" id="mpaf:R5R33_11040"/>
<sequence length="272" mass="29985">MNGKTRHCPATITRWLTVFCLVLANVAAAENFPQGRWVDLSHDFADDTIYWPTADKFAKTTVFAGETDKGYYYSAYNLAGAEHGGTHVDAPVHFSRDHLSVDRIPLQQLIGPGVVIRVADRIGEDRNYLITVADIERWEARHGNIAKGSIVLFDTGTARFWPDPEKYMGTAERGEQAVAKLNFPGLSPEAAQFLVEKREIKAVGLDTPSIDYGASRLFETHRTLFAKNIPALENVANLTDLPETGFTLIALPMKIRGGSGGPTRIVAFVPEK</sequence>
<dbReference type="GO" id="GO:0019441">
    <property type="term" value="P:L-tryptophan catabolic process to kynurenine"/>
    <property type="evidence" value="ECO:0007669"/>
    <property type="project" value="InterPro"/>
</dbReference>
<dbReference type="InterPro" id="IPR037175">
    <property type="entry name" value="KFase_sf"/>
</dbReference>
<feature type="signal peptide" evidence="1">
    <location>
        <begin position="1"/>
        <end position="29"/>
    </location>
</feature>
<dbReference type="Proteomes" id="UP001302477">
    <property type="component" value="Chromosome"/>
</dbReference>
<keyword evidence="3" id="KW-1185">Reference proteome</keyword>
<protein>
    <submittedName>
        <fullName evidence="2">Cyclase family protein</fullName>
        <ecNumber evidence="2">3.5.-.-</ecNumber>
    </submittedName>
</protein>
<dbReference type="PANTHER" id="PTHR31118:SF12">
    <property type="entry name" value="CYCLASE-LIKE PROTEIN 2"/>
    <property type="match status" value="1"/>
</dbReference>
<dbReference type="GO" id="GO:0004061">
    <property type="term" value="F:arylformamidase activity"/>
    <property type="evidence" value="ECO:0007669"/>
    <property type="project" value="InterPro"/>
</dbReference>
<dbReference type="AlphaFoldDB" id="A0AAU0MW41"/>
<evidence type="ECO:0000313" key="2">
    <source>
        <dbReference type="EMBL" id="WOX04276.1"/>
    </source>
</evidence>
<dbReference type="SUPFAM" id="SSF102198">
    <property type="entry name" value="Putative cyclase"/>
    <property type="match status" value="1"/>
</dbReference>
<feature type="chain" id="PRO_5043849181" evidence="1">
    <location>
        <begin position="30"/>
        <end position="272"/>
    </location>
</feature>
<dbReference type="EC" id="3.5.-.-" evidence="2"/>
<keyword evidence="1" id="KW-0732">Signal</keyword>
<organism evidence="2 3">
    <name type="scientific">Microbulbifer pacificus</name>
    <dbReference type="NCBI Taxonomy" id="407164"/>
    <lineage>
        <taxon>Bacteria</taxon>
        <taxon>Pseudomonadati</taxon>
        <taxon>Pseudomonadota</taxon>
        <taxon>Gammaproteobacteria</taxon>
        <taxon>Cellvibrionales</taxon>
        <taxon>Microbulbiferaceae</taxon>
        <taxon>Microbulbifer</taxon>
    </lineage>
</organism>
<dbReference type="Pfam" id="PF04199">
    <property type="entry name" value="Cyclase"/>
    <property type="match status" value="1"/>
</dbReference>
<keyword evidence="2" id="KW-0378">Hydrolase</keyword>
<evidence type="ECO:0000313" key="3">
    <source>
        <dbReference type="Proteomes" id="UP001302477"/>
    </source>
</evidence>
<reference evidence="2 3" key="1">
    <citation type="submission" date="2023-10" db="EMBL/GenBank/DDBJ databases">
        <title>Description of Microbulbifer bruguierae sp. nov., isolated from the sediments of mangrove plant Bruguiera sexangula and comparative genomic analyses of the genus Microbulbifer.</title>
        <authorList>
            <person name="Long M."/>
        </authorList>
    </citation>
    <scope>NUCLEOTIDE SEQUENCE [LARGE SCALE GENOMIC DNA]</scope>
    <source>
        <strain evidence="2 3">SPO729</strain>
    </source>
</reference>
<dbReference type="RefSeq" id="WP_318952754.1">
    <property type="nucleotide sequence ID" value="NZ_CP137555.1"/>
</dbReference>
<dbReference type="EMBL" id="CP137555">
    <property type="protein sequence ID" value="WOX04276.1"/>
    <property type="molecule type" value="Genomic_DNA"/>
</dbReference>